<reference evidence="2" key="1">
    <citation type="submission" date="2022-11" db="UniProtKB">
        <authorList>
            <consortium name="WormBaseParasite"/>
        </authorList>
    </citation>
    <scope>IDENTIFICATION</scope>
</reference>
<accession>A0A915BUU4</accession>
<protein>
    <submittedName>
        <fullName evidence="2">Uncharacterized protein</fullName>
    </submittedName>
</protein>
<dbReference type="Proteomes" id="UP000887569">
    <property type="component" value="Unplaced"/>
</dbReference>
<dbReference type="WBParaSite" id="PgR060_g057_t01">
    <property type="protein sequence ID" value="PgR060_g057_t01"/>
    <property type="gene ID" value="PgR060_g057"/>
</dbReference>
<sequence>MSYRSTRSLLEEMDHFQDASLSGCTTFRMNHFQVVFY</sequence>
<proteinExistence type="predicted"/>
<evidence type="ECO:0000313" key="1">
    <source>
        <dbReference type="Proteomes" id="UP000887569"/>
    </source>
</evidence>
<organism evidence="1 2">
    <name type="scientific">Parascaris univalens</name>
    <name type="common">Nematode worm</name>
    <dbReference type="NCBI Taxonomy" id="6257"/>
    <lineage>
        <taxon>Eukaryota</taxon>
        <taxon>Metazoa</taxon>
        <taxon>Ecdysozoa</taxon>
        <taxon>Nematoda</taxon>
        <taxon>Chromadorea</taxon>
        <taxon>Rhabditida</taxon>
        <taxon>Spirurina</taxon>
        <taxon>Ascaridomorpha</taxon>
        <taxon>Ascaridoidea</taxon>
        <taxon>Ascarididae</taxon>
        <taxon>Parascaris</taxon>
    </lineage>
</organism>
<name>A0A915BUU4_PARUN</name>
<keyword evidence="1" id="KW-1185">Reference proteome</keyword>
<dbReference type="AlphaFoldDB" id="A0A915BUU4"/>
<evidence type="ECO:0000313" key="2">
    <source>
        <dbReference type="WBParaSite" id="PgR060_g057_t01"/>
    </source>
</evidence>